<dbReference type="Proteomes" id="UP000248806">
    <property type="component" value="Unassembled WGS sequence"/>
</dbReference>
<accession>A0A326U6Z8</accession>
<gene>
    <name evidence="1" type="ORF">EI42_03145</name>
</gene>
<reference evidence="1 2" key="1">
    <citation type="submission" date="2018-06" db="EMBL/GenBank/DDBJ databases">
        <title>Genomic Encyclopedia of Archaeal and Bacterial Type Strains, Phase II (KMG-II): from individual species to whole genera.</title>
        <authorList>
            <person name="Goeker M."/>
        </authorList>
    </citation>
    <scope>NUCLEOTIDE SEQUENCE [LARGE SCALE GENOMIC DNA]</scope>
    <source>
        <strain evidence="1 2">ATCC BAA-1881</strain>
    </source>
</reference>
<evidence type="ECO:0000313" key="2">
    <source>
        <dbReference type="Proteomes" id="UP000248806"/>
    </source>
</evidence>
<comment type="caution">
    <text evidence="1">The sequence shown here is derived from an EMBL/GenBank/DDBJ whole genome shotgun (WGS) entry which is preliminary data.</text>
</comment>
<evidence type="ECO:0000313" key="1">
    <source>
        <dbReference type="EMBL" id="PZW28391.1"/>
    </source>
</evidence>
<dbReference type="AlphaFoldDB" id="A0A326U6Z8"/>
<sequence length="66" mass="7455">MCGGCIVKPLTVACVKCGGVAYRGRAVQWAREHGVTPYCQRCFQRHAAREFMDPYEFDLLCLKAWG</sequence>
<proteinExistence type="predicted"/>
<dbReference type="EMBL" id="QKUF01000010">
    <property type="protein sequence ID" value="PZW28391.1"/>
    <property type="molecule type" value="Genomic_DNA"/>
</dbReference>
<protein>
    <submittedName>
        <fullName evidence="1">Uncharacterized protein</fullName>
    </submittedName>
</protein>
<keyword evidence="2" id="KW-1185">Reference proteome</keyword>
<organism evidence="1 2">
    <name type="scientific">Thermosporothrix hazakensis</name>
    <dbReference type="NCBI Taxonomy" id="644383"/>
    <lineage>
        <taxon>Bacteria</taxon>
        <taxon>Bacillati</taxon>
        <taxon>Chloroflexota</taxon>
        <taxon>Ktedonobacteria</taxon>
        <taxon>Ktedonobacterales</taxon>
        <taxon>Thermosporotrichaceae</taxon>
        <taxon>Thermosporothrix</taxon>
    </lineage>
</organism>
<name>A0A326U6Z8_THEHA</name>